<organism evidence="2 3">
    <name type="scientific">Bdellovibrio bacteriovorus</name>
    <dbReference type="NCBI Taxonomy" id="959"/>
    <lineage>
        <taxon>Bacteria</taxon>
        <taxon>Pseudomonadati</taxon>
        <taxon>Bdellovibrionota</taxon>
        <taxon>Bdellovibrionia</taxon>
        <taxon>Bdellovibrionales</taxon>
        <taxon>Pseudobdellovibrionaceae</taxon>
        <taxon>Bdellovibrio</taxon>
    </lineage>
</organism>
<keyword evidence="3" id="KW-1185">Reference proteome</keyword>
<accession>A0A150WEK1</accession>
<comment type="caution">
    <text evidence="2">The sequence shown here is derived from an EMBL/GenBank/DDBJ whole genome shotgun (WGS) entry which is preliminary data.</text>
</comment>
<reference evidence="2 3" key="1">
    <citation type="submission" date="2016-03" db="EMBL/GenBank/DDBJ databases">
        <authorList>
            <person name="Ploux O."/>
        </authorList>
    </citation>
    <scope>NUCLEOTIDE SEQUENCE [LARGE SCALE GENOMIC DNA]</scope>
    <source>
        <strain evidence="2 3">R0</strain>
    </source>
</reference>
<evidence type="ECO:0000256" key="1">
    <source>
        <dbReference type="SAM" id="MobiDB-lite"/>
    </source>
</evidence>
<feature type="region of interest" description="Disordered" evidence="1">
    <location>
        <begin position="42"/>
        <end position="66"/>
    </location>
</feature>
<evidence type="ECO:0008006" key="4">
    <source>
        <dbReference type="Google" id="ProtNLM"/>
    </source>
</evidence>
<evidence type="ECO:0000313" key="2">
    <source>
        <dbReference type="EMBL" id="KYG61402.1"/>
    </source>
</evidence>
<dbReference type="AlphaFoldDB" id="A0A150WEK1"/>
<evidence type="ECO:0000313" key="3">
    <source>
        <dbReference type="Proteomes" id="UP000075320"/>
    </source>
</evidence>
<feature type="compositionally biased region" description="Basic and acidic residues" evidence="1">
    <location>
        <begin position="51"/>
        <end position="66"/>
    </location>
</feature>
<proteinExistence type="predicted"/>
<protein>
    <recommendedName>
        <fullName evidence="4">DUF2946 domain-containing protein</fullName>
    </recommendedName>
</protein>
<dbReference type="Proteomes" id="UP000075320">
    <property type="component" value="Unassembled WGS sequence"/>
</dbReference>
<name>A0A150WEK1_BDEBC</name>
<gene>
    <name evidence="2" type="ORF">AZI86_16950</name>
</gene>
<dbReference type="EMBL" id="LUKE01000006">
    <property type="protein sequence ID" value="KYG61402.1"/>
    <property type="molecule type" value="Genomic_DNA"/>
</dbReference>
<sequence>MRWGLYYSSVKAILIVFMAMIVLSPNISSALHRCDSHQQSVSQDVTTLNQHSEESSASHHESHDCACPTHRVDCCHFQAAPSLPKLNLVSIYFELAYSQDLFAPPSSPLLDGPFQPPRA</sequence>